<comment type="similarity">
    <text evidence="1">Belongs to the thioredoxin family.</text>
</comment>
<dbReference type="InterPro" id="IPR013766">
    <property type="entry name" value="Thioredoxin_domain"/>
</dbReference>
<dbReference type="CDD" id="cd02947">
    <property type="entry name" value="TRX_family"/>
    <property type="match status" value="1"/>
</dbReference>
<dbReference type="InterPro" id="IPR017937">
    <property type="entry name" value="Thioredoxin_CS"/>
</dbReference>
<dbReference type="STRING" id="3218.A0A2K1JKV6"/>
<dbReference type="GO" id="GO:0009507">
    <property type="term" value="C:chloroplast"/>
    <property type="evidence" value="ECO:0000318"/>
    <property type="project" value="GO_Central"/>
</dbReference>
<dbReference type="EnsemblPlants" id="Pp3c13_5320V3.2">
    <property type="protein sequence ID" value="PAC:32931815.CDS.1"/>
    <property type="gene ID" value="Pp3c13_5320"/>
</dbReference>
<protein>
    <recommendedName>
        <fullName evidence="2">Thioredoxin domain-containing protein</fullName>
    </recommendedName>
</protein>
<reference evidence="4 6" key="1">
    <citation type="journal article" date="2008" name="Science">
        <title>The Physcomitrella genome reveals evolutionary insights into the conquest of land by plants.</title>
        <authorList>
            <person name="Rensing S."/>
            <person name="Lang D."/>
            <person name="Zimmer A."/>
            <person name="Terry A."/>
            <person name="Salamov A."/>
            <person name="Shapiro H."/>
            <person name="Nishiyama T."/>
            <person name="Perroud P.-F."/>
            <person name="Lindquist E."/>
            <person name="Kamisugi Y."/>
            <person name="Tanahashi T."/>
            <person name="Sakakibara K."/>
            <person name="Fujita T."/>
            <person name="Oishi K."/>
            <person name="Shin-I T."/>
            <person name="Kuroki Y."/>
            <person name="Toyoda A."/>
            <person name="Suzuki Y."/>
            <person name="Hashimoto A."/>
            <person name="Yamaguchi K."/>
            <person name="Sugano A."/>
            <person name="Kohara Y."/>
            <person name="Fujiyama A."/>
            <person name="Anterola A."/>
            <person name="Aoki S."/>
            <person name="Ashton N."/>
            <person name="Barbazuk W.B."/>
            <person name="Barker E."/>
            <person name="Bennetzen J."/>
            <person name="Bezanilla M."/>
            <person name="Blankenship R."/>
            <person name="Cho S.H."/>
            <person name="Dutcher S."/>
            <person name="Estelle M."/>
            <person name="Fawcett J.A."/>
            <person name="Gundlach H."/>
            <person name="Hanada K."/>
            <person name="Heyl A."/>
            <person name="Hicks K.A."/>
            <person name="Hugh J."/>
            <person name="Lohr M."/>
            <person name="Mayer K."/>
            <person name="Melkozernov A."/>
            <person name="Murata T."/>
            <person name="Nelson D."/>
            <person name="Pils B."/>
            <person name="Prigge M."/>
            <person name="Reiss B."/>
            <person name="Renner T."/>
            <person name="Rombauts S."/>
            <person name="Rushton P."/>
            <person name="Sanderfoot A."/>
            <person name="Schween G."/>
            <person name="Shiu S.-H."/>
            <person name="Stueber K."/>
            <person name="Theodoulou F.L."/>
            <person name="Tu H."/>
            <person name="Van de Peer Y."/>
            <person name="Verrier P.J."/>
            <person name="Waters E."/>
            <person name="Wood A."/>
            <person name="Yang L."/>
            <person name="Cove D."/>
            <person name="Cuming A."/>
            <person name="Hasebe M."/>
            <person name="Lucas S."/>
            <person name="Mishler D.B."/>
            <person name="Reski R."/>
            <person name="Grigoriev I."/>
            <person name="Quatrano R.S."/>
            <person name="Boore J.L."/>
        </authorList>
    </citation>
    <scope>NUCLEOTIDE SEQUENCE [LARGE SCALE GENOMIC DNA]</scope>
    <source>
        <strain evidence="5 6">cv. Gransden 2004</strain>
    </source>
</reference>
<dbReference type="Gramene" id="Pp3c13_5350V3.1">
    <property type="protein sequence ID" value="PAC:32931617.CDS.1"/>
    <property type="gene ID" value="Pp3c13_5350"/>
</dbReference>
<dbReference type="PANTHER" id="PTHR43601:SF32">
    <property type="entry name" value="THIOREDOXIN-LIKE 2-2, CHLOROPLASTIC"/>
    <property type="match status" value="1"/>
</dbReference>
<evidence type="ECO:0000313" key="5">
    <source>
        <dbReference type="EnsemblPlants" id="PAC:32931617.CDS.1"/>
    </source>
</evidence>
<accession>A0A2K1JKV6</accession>
<evidence type="ECO:0000256" key="1">
    <source>
        <dbReference type="ARBA" id="ARBA00008987"/>
    </source>
</evidence>
<dbReference type="EMBL" id="ABEU02000013">
    <property type="protein sequence ID" value="PNR42181.1"/>
    <property type="molecule type" value="Genomic_DNA"/>
</dbReference>
<keyword evidence="6" id="KW-1185">Reference proteome</keyword>
<dbReference type="PROSITE" id="PS51352">
    <property type="entry name" value="THIOREDOXIN_2"/>
    <property type="match status" value="1"/>
</dbReference>
<gene>
    <name evidence="5" type="primary">LOC112290234</name>
    <name evidence="3" type="ORF">PHYPA_017010</name>
    <name evidence="4" type="ORF">PHYPA_017011</name>
</gene>
<dbReference type="Gramene" id="Pp3c13_5350V3.2">
    <property type="protein sequence ID" value="PAC:32931618.CDS.1"/>
    <property type="gene ID" value="Pp3c13_5350"/>
</dbReference>
<dbReference type="AlphaFoldDB" id="A0A2K1JKV6"/>
<dbReference type="KEGG" id="ppp:112290149"/>
<dbReference type="EnsemblPlants" id="Pp3c13_5320V3.1">
    <property type="protein sequence ID" value="PAC:32931814.CDS.1"/>
    <property type="gene ID" value="Pp3c13_5320"/>
</dbReference>
<dbReference type="OrthoDB" id="2121326at2759"/>
<dbReference type="Gramene" id="Pp3c13_5320V3.2">
    <property type="protein sequence ID" value="PAC:32931815.CDS.1"/>
    <property type="gene ID" value="Pp3c13_5320"/>
</dbReference>
<evidence type="ECO:0000313" key="4">
    <source>
        <dbReference type="EMBL" id="PNR42182.1"/>
    </source>
</evidence>
<dbReference type="Gene3D" id="3.40.30.10">
    <property type="entry name" value="Glutaredoxin"/>
    <property type="match status" value="1"/>
</dbReference>
<dbReference type="Proteomes" id="UP000006727">
    <property type="component" value="Chromosome 13"/>
</dbReference>
<dbReference type="Pfam" id="PF00085">
    <property type="entry name" value="Thioredoxin"/>
    <property type="match status" value="1"/>
</dbReference>
<dbReference type="EMBL" id="ABEU02000013">
    <property type="protein sequence ID" value="PNR42182.1"/>
    <property type="molecule type" value="Genomic_DNA"/>
</dbReference>
<dbReference type="PaxDb" id="3218-PP1S133_105V6.1"/>
<dbReference type="InterPro" id="IPR036249">
    <property type="entry name" value="Thioredoxin-like_sf"/>
</dbReference>
<dbReference type="EnsemblPlants" id="Pp3c13_5350V3.2">
    <property type="protein sequence ID" value="PAC:32931618.CDS.1"/>
    <property type="gene ID" value="Pp3c13_5350"/>
</dbReference>
<sequence>MAMAVQGAVVGVEKGFGGMEFMGCGIEKRAGVALPVVLPRKDGVGYNSVVRGSLVATEWRGFIAGAPRVRERAATLRVRAGNADSDGVKWWEKDGGPNFRDVHSTQEFVDALANAGEKLVVVEFYASWCGSCRALYPKLCKLAAEHLDVEFMKVNFEENKPMCKSLNIKVLPYFHFYRGAEGRLDAFSCSLAKLQKLRDAIALHNTDRCSIGPPIGVGNIFSSGNKDQAAAASTSSS</sequence>
<evidence type="ECO:0000313" key="6">
    <source>
        <dbReference type="Proteomes" id="UP000006727"/>
    </source>
</evidence>
<dbReference type="PROSITE" id="PS00194">
    <property type="entry name" value="THIOREDOXIN_1"/>
    <property type="match status" value="1"/>
</dbReference>
<reference evidence="4 6" key="2">
    <citation type="journal article" date="2018" name="Plant J.">
        <title>The Physcomitrella patens chromosome-scale assembly reveals moss genome structure and evolution.</title>
        <authorList>
            <person name="Lang D."/>
            <person name="Ullrich K.K."/>
            <person name="Murat F."/>
            <person name="Fuchs J."/>
            <person name="Jenkins J."/>
            <person name="Haas F.B."/>
            <person name="Piednoel M."/>
            <person name="Gundlach H."/>
            <person name="Van Bel M."/>
            <person name="Meyberg R."/>
            <person name="Vives C."/>
            <person name="Morata J."/>
            <person name="Symeonidi A."/>
            <person name="Hiss M."/>
            <person name="Muchero W."/>
            <person name="Kamisugi Y."/>
            <person name="Saleh O."/>
            <person name="Blanc G."/>
            <person name="Decker E.L."/>
            <person name="van Gessel N."/>
            <person name="Grimwood J."/>
            <person name="Hayes R.D."/>
            <person name="Graham S.W."/>
            <person name="Gunter L.E."/>
            <person name="McDaniel S.F."/>
            <person name="Hoernstein S.N.W."/>
            <person name="Larsson A."/>
            <person name="Li F.W."/>
            <person name="Perroud P.F."/>
            <person name="Phillips J."/>
            <person name="Ranjan P."/>
            <person name="Rokshar D.S."/>
            <person name="Rothfels C.J."/>
            <person name="Schneider L."/>
            <person name="Shu S."/>
            <person name="Stevenson D.W."/>
            <person name="Thummler F."/>
            <person name="Tillich M."/>
            <person name="Villarreal Aguilar J.C."/>
            <person name="Widiez T."/>
            <person name="Wong G.K."/>
            <person name="Wymore A."/>
            <person name="Zhang Y."/>
            <person name="Zimmer A.D."/>
            <person name="Quatrano R.S."/>
            <person name="Mayer K.F.X."/>
            <person name="Goodstein D."/>
            <person name="Casacuberta J.M."/>
            <person name="Vandepoele K."/>
            <person name="Reski R."/>
            <person name="Cuming A.C."/>
            <person name="Tuskan G.A."/>
            <person name="Maumus F."/>
            <person name="Salse J."/>
            <person name="Schmutz J."/>
            <person name="Rensing S.A."/>
        </authorList>
    </citation>
    <scope>NUCLEOTIDE SEQUENCE [LARGE SCALE GENOMIC DNA]</scope>
    <source>
        <strain evidence="5 6">cv. Gransden 2004</strain>
    </source>
</reference>
<name>A0A2K1JKV6_PHYPA</name>
<dbReference type="PANTHER" id="PTHR43601">
    <property type="entry name" value="THIOREDOXIN, MITOCHONDRIAL"/>
    <property type="match status" value="1"/>
</dbReference>
<dbReference type="SUPFAM" id="SSF52833">
    <property type="entry name" value="Thioredoxin-like"/>
    <property type="match status" value="1"/>
</dbReference>
<evidence type="ECO:0000259" key="2">
    <source>
        <dbReference type="PROSITE" id="PS51352"/>
    </source>
</evidence>
<proteinExistence type="inferred from homology"/>
<reference evidence="5" key="3">
    <citation type="submission" date="2020-12" db="UniProtKB">
        <authorList>
            <consortium name="EnsemblPlants"/>
        </authorList>
    </citation>
    <scope>IDENTIFICATION</scope>
</reference>
<dbReference type="GeneID" id="112290234"/>
<dbReference type="RefSeq" id="XP_024392092.1">
    <property type="nucleotide sequence ID" value="XM_024536324.2"/>
</dbReference>
<feature type="domain" description="Thioredoxin" evidence="2">
    <location>
        <begin position="67"/>
        <end position="206"/>
    </location>
</feature>
<organism evidence="4">
    <name type="scientific">Physcomitrium patens</name>
    <name type="common">Spreading-leaved earth moss</name>
    <name type="synonym">Physcomitrella patens</name>
    <dbReference type="NCBI Taxonomy" id="3218"/>
    <lineage>
        <taxon>Eukaryota</taxon>
        <taxon>Viridiplantae</taxon>
        <taxon>Streptophyta</taxon>
        <taxon>Embryophyta</taxon>
        <taxon>Bryophyta</taxon>
        <taxon>Bryophytina</taxon>
        <taxon>Bryopsida</taxon>
        <taxon>Funariidae</taxon>
        <taxon>Funariales</taxon>
        <taxon>Funariaceae</taxon>
        <taxon>Physcomitrium</taxon>
    </lineage>
</organism>
<dbReference type="Gramene" id="Pp3c13_5320V3.1">
    <property type="protein sequence ID" value="PAC:32931814.CDS.1"/>
    <property type="gene ID" value="Pp3c13_5320"/>
</dbReference>
<evidence type="ECO:0000313" key="3">
    <source>
        <dbReference type="EMBL" id="PNR42181.1"/>
    </source>
</evidence>
<dbReference type="EnsemblPlants" id="Pp3c13_5350V3.1">
    <property type="protein sequence ID" value="PAC:32931617.CDS.1"/>
    <property type="gene ID" value="Pp3c13_5350"/>
</dbReference>
<dbReference type="GO" id="GO:0045454">
    <property type="term" value="P:cell redox homeostasis"/>
    <property type="evidence" value="ECO:0000318"/>
    <property type="project" value="GO_Central"/>
</dbReference>